<dbReference type="InterPro" id="IPR001962">
    <property type="entry name" value="Asn_synthase"/>
</dbReference>
<protein>
    <submittedName>
        <fullName evidence="5">Asparagine synthase (Glutamine-hydrolyzing)</fullName>
        <ecNumber evidence="5">6.3.5.4</ecNumber>
    </submittedName>
</protein>
<feature type="region of interest" description="Disordered" evidence="4">
    <location>
        <begin position="251"/>
        <end position="283"/>
    </location>
</feature>
<dbReference type="EC" id="6.3.5.4" evidence="5"/>
<name>A0A3R7KT40_TRYRA</name>
<keyword evidence="1" id="KW-0028">Amino-acid biosynthesis</keyword>
<keyword evidence="2" id="KW-0061">Asparagine biosynthesis</keyword>
<evidence type="ECO:0000256" key="2">
    <source>
        <dbReference type="ARBA" id="ARBA00022888"/>
    </source>
</evidence>
<dbReference type="OMA" id="SQMELEC"/>
<accession>A0A3R7KT40</accession>
<keyword evidence="5" id="KW-0436">Ligase</keyword>
<feature type="compositionally biased region" description="Basic and acidic residues" evidence="4">
    <location>
        <begin position="255"/>
        <end position="283"/>
    </location>
</feature>
<dbReference type="AlphaFoldDB" id="A0A3R7KT40"/>
<dbReference type="GO" id="GO:0006529">
    <property type="term" value="P:asparagine biosynthetic process"/>
    <property type="evidence" value="ECO:0007669"/>
    <property type="project" value="UniProtKB-KW"/>
</dbReference>
<reference evidence="5 6" key="1">
    <citation type="journal article" date="2018" name="BMC Genomics">
        <title>Genomic comparison of Trypanosoma conorhini and Trypanosoma rangeli to Trypanosoma cruzi strains of high and low virulence.</title>
        <authorList>
            <person name="Bradwell K.R."/>
            <person name="Koparde V.N."/>
            <person name="Matveyev A.V."/>
            <person name="Serrano M.G."/>
            <person name="Alves J.M."/>
            <person name="Parikh H."/>
            <person name="Huang B."/>
            <person name="Lee V."/>
            <person name="Espinosa-Alvarez O."/>
            <person name="Ortiz P.A."/>
            <person name="Costa-Martins A.G."/>
            <person name="Teixeira M.M."/>
            <person name="Buck G.A."/>
        </authorList>
    </citation>
    <scope>NUCLEOTIDE SEQUENCE [LARGE SCALE GENOMIC DNA]</scope>
    <source>
        <strain evidence="5 6">AM80</strain>
    </source>
</reference>
<dbReference type="InterPro" id="IPR051857">
    <property type="entry name" value="Asn_synthetase_domain"/>
</dbReference>
<gene>
    <name evidence="5" type="ORF">TraAM80_07376</name>
</gene>
<dbReference type="PANTHER" id="PTHR45937:SF1">
    <property type="entry name" value="ASPARAGINE SYNTHETASE DOMAIN-CONTAINING PROTEIN 1"/>
    <property type="match status" value="1"/>
</dbReference>
<evidence type="ECO:0000256" key="1">
    <source>
        <dbReference type="ARBA" id="ARBA00022605"/>
    </source>
</evidence>
<keyword evidence="6" id="KW-1185">Reference proteome</keyword>
<dbReference type="VEuPathDB" id="TriTrypDB:TRSC58_04030"/>
<evidence type="ECO:0000256" key="3">
    <source>
        <dbReference type="ARBA" id="ARBA00022962"/>
    </source>
</evidence>
<sequence>MCGICCILHLCGREDIHDATVCKGGDVDRAAIYQSLQRRGPDAFASLQLDVASGVRVEATCAVLHLRGTVFGELCAADGGGSVSVSGGMPQPAMAAPSCSCPQTPCLSFLEWNGEVFGGALQLHPEISDTTAVLERLHQLEHSFAISLCDGFNETDNARYAAALTAAQTSFAESCVRFFESDIEGPYAFVYYAHSLRLFLFGRDPLGRRSLLLHVSAASPAKMEKGKSGALETNYVEIVISSVAGGHLKSSCMRGEAKGEGNKRGRGGSDNRAEKGDEDKDDEKNSAASLFSFSSGCCWQEIPNTGLFVIDVAASAQTSLVSHFPWSMAHSVHPLLRFQSQPQPNPGRGHLGINNENTAEECPAIIRCLLQEIGMLSLPLLQDPISFDVAMATRYLQSLWKAVGVRVKAENCGADPTRPIGVLFSGGIDCTVLAAITHYLLPVTTPIELINVAFGDAPELAPDRLATFRAFEQLLQLPTCLKEGNQETFCASGREWRLVLVDVPHNSNTSYIRSLLCPGNSIIDMSIGTALWHAAQGCGRMQRVFADAEIALRMRSRTRSYGRHKLYRVSTARTAGARELQGAIPTHSDADNEAKFAPLLEAIITELEAFNEEPSSPVLLSTLGKDHEASLRPVLCKYGYKKLGSYLNDASAAGVIAFARHDEAPSKAIRLVKQTDMAKVQRVAPAKWLVDDGESSPLGSCVDTYTCESRVLLLGMGADETLGGYVRHRRAFERRGVTGLAAELDRDFARLWKRNLGRDDRVVSDSGREGRYPYLDEEVLETLGSIAAEAYRRATDTTCATGTGSVEAEAALQEALAPVCCFSAEDGPPGVGDKKILRLCASMLGLGDVVRLQKRAIQFGSRVAQAHA</sequence>
<dbReference type="CDD" id="cd01991">
    <property type="entry name" value="Asn_synthase_B_C"/>
    <property type="match status" value="1"/>
</dbReference>
<dbReference type="SUPFAM" id="SSF52402">
    <property type="entry name" value="Adenine nucleotide alpha hydrolases-like"/>
    <property type="match status" value="2"/>
</dbReference>
<dbReference type="Proteomes" id="UP000283634">
    <property type="component" value="Unassembled WGS sequence"/>
</dbReference>
<dbReference type="OrthoDB" id="10252281at2759"/>
<dbReference type="RefSeq" id="XP_029235983.1">
    <property type="nucleotide sequence ID" value="XM_029384171.1"/>
</dbReference>
<dbReference type="PANTHER" id="PTHR45937">
    <property type="entry name" value="ASPARAGINE SYNTHETASE DOMAIN-CONTAINING PROTEIN 1"/>
    <property type="match status" value="1"/>
</dbReference>
<dbReference type="EMBL" id="MKGL01000305">
    <property type="protein sequence ID" value="RNF00824.1"/>
    <property type="molecule type" value="Genomic_DNA"/>
</dbReference>
<organism evidence="5 6">
    <name type="scientific">Trypanosoma rangeli</name>
    <dbReference type="NCBI Taxonomy" id="5698"/>
    <lineage>
        <taxon>Eukaryota</taxon>
        <taxon>Discoba</taxon>
        <taxon>Euglenozoa</taxon>
        <taxon>Kinetoplastea</taxon>
        <taxon>Metakinetoplastina</taxon>
        <taxon>Trypanosomatida</taxon>
        <taxon>Trypanosomatidae</taxon>
        <taxon>Trypanosoma</taxon>
        <taxon>Herpetosoma</taxon>
    </lineage>
</organism>
<evidence type="ECO:0000313" key="6">
    <source>
        <dbReference type="Proteomes" id="UP000283634"/>
    </source>
</evidence>
<keyword evidence="3" id="KW-0315">Glutamine amidotransferase</keyword>
<dbReference type="InterPro" id="IPR014729">
    <property type="entry name" value="Rossmann-like_a/b/a_fold"/>
</dbReference>
<dbReference type="GeneID" id="40331309"/>
<evidence type="ECO:0000256" key="4">
    <source>
        <dbReference type="SAM" id="MobiDB-lite"/>
    </source>
</evidence>
<dbReference type="GO" id="GO:0004066">
    <property type="term" value="F:asparagine synthase (glutamine-hydrolyzing) activity"/>
    <property type="evidence" value="ECO:0007669"/>
    <property type="project" value="UniProtKB-EC"/>
</dbReference>
<dbReference type="Gene3D" id="3.40.50.620">
    <property type="entry name" value="HUPs"/>
    <property type="match status" value="2"/>
</dbReference>
<evidence type="ECO:0000313" key="5">
    <source>
        <dbReference type="EMBL" id="RNF00824.1"/>
    </source>
</evidence>
<comment type="caution">
    <text evidence="5">The sequence shown here is derived from an EMBL/GenBank/DDBJ whole genome shotgun (WGS) entry which is preliminary data.</text>
</comment>
<proteinExistence type="predicted"/>